<reference evidence="1 2" key="3">
    <citation type="journal article" date="2015" name="Genome Announc.">
        <title>Draft Genome Sequence of the Archiascomycetous Yeast Saitoella complicata.</title>
        <authorList>
            <person name="Yamauchi K."/>
            <person name="Kondo S."/>
            <person name="Hamamoto M."/>
            <person name="Takahashi Y."/>
            <person name="Ogura Y."/>
            <person name="Hayashi T."/>
            <person name="Nishida H."/>
        </authorList>
    </citation>
    <scope>NUCLEOTIDE SEQUENCE [LARGE SCALE GENOMIC DNA]</scope>
    <source>
        <strain evidence="1 2">NRRL Y-17804</strain>
    </source>
</reference>
<gene>
    <name evidence="1" type="ORF">G7K_0220-t1</name>
</gene>
<evidence type="ECO:0000313" key="1">
    <source>
        <dbReference type="EMBL" id="GAO45975.1"/>
    </source>
</evidence>
<dbReference type="AlphaFoldDB" id="A0A0E9N994"/>
<organism evidence="1 2">
    <name type="scientific">Saitoella complicata (strain BCRC 22490 / CBS 7301 / JCM 7358 / NBRC 10748 / NRRL Y-17804)</name>
    <dbReference type="NCBI Taxonomy" id="698492"/>
    <lineage>
        <taxon>Eukaryota</taxon>
        <taxon>Fungi</taxon>
        <taxon>Dikarya</taxon>
        <taxon>Ascomycota</taxon>
        <taxon>Taphrinomycotina</taxon>
        <taxon>Taphrinomycotina incertae sedis</taxon>
        <taxon>Saitoella</taxon>
    </lineage>
</organism>
<accession>A0A0E9N994</accession>
<evidence type="ECO:0000313" key="2">
    <source>
        <dbReference type="Proteomes" id="UP000033140"/>
    </source>
</evidence>
<sequence length="172" mass="19656">MHFTSSFLYLFTPTPSIRRAISLLQILGHLVNLHLADPQHRVRLLVLNGMNVPTSPFRLLDKNQGSLRVFHNSRLNRKQPLINHVLMVLQGRPQRVVARTNLGDAGQFEGRPEWRILETVNSDGVTLGEEVWTVVDVDGHVVRWLRTEKTDCLGKGLGLCWWSSGGRDCWWD</sequence>
<keyword evidence="2" id="KW-1185">Reference proteome</keyword>
<name>A0A0E9N994_SAICN</name>
<comment type="caution">
    <text evidence="1">The sequence shown here is derived from an EMBL/GenBank/DDBJ whole genome shotgun (WGS) entry which is preliminary data.</text>
</comment>
<protein>
    <submittedName>
        <fullName evidence="1">Uncharacterized protein</fullName>
    </submittedName>
</protein>
<proteinExistence type="predicted"/>
<dbReference type="Proteomes" id="UP000033140">
    <property type="component" value="Unassembled WGS sequence"/>
</dbReference>
<reference evidence="1 2" key="1">
    <citation type="journal article" date="2011" name="J. Gen. Appl. Microbiol.">
        <title>Draft genome sequencing of the enigmatic yeast Saitoella complicata.</title>
        <authorList>
            <person name="Nishida H."/>
            <person name="Hamamoto M."/>
            <person name="Sugiyama J."/>
        </authorList>
    </citation>
    <scope>NUCLEOTIDE SEQUENCE [LARGE SCALE GENOMIC DNA]</scope>
    <source>
        <strain evidence="1 2">NRRL Y-17804</strain>
    </source>
</reference>
<reference evidence="1 2" key="2">
    <citation type="journal article" date="2014" name="J. Gen. Appl. Microbiol.">
        <title>The early diverging ascomycetous budding yeast Saitoella complicata has three histone deacetylases belonging to the Clr6, Hos2, and Rpd3 lineages.</title>
        <authorList>
            <person name="Nishida H."/>
            <person name="Matsumoto T."/>
            <person name="Kondo S."/>
            <person name="Hamamoto M."/>
            <person name="Yoshikawa H."/>
        </authorList>
    </citation>
    <scope>NUCLEOTIDE SEQUENCE [LARGE SCALE GENOMIC DNA]</scope>
    <source>
        <strain evidence="1 2">NRRL Y-17804</strain>
    </source>
</reference>
<dbReference type="EMBL" id="BACD03000001">
    <property type="protein sequence ID" value="GAO45975.1"/>
    <property type="molecule type" value="Genomic_DNA"/>
</dbReference>